<sequence>MTSTIQTTQLIQRQARAALVRAVRAEALSEVRRLVSSYPASINAKNAHLNMPLGEAIATDNLSLVRLMVEGSADPANINHGGSGLVGGALHMGYHDIALYLIERRAPTAFAELAACEQPEHLDTLLGSNPNAMNEPAISSRQLTALHMATLAGHLPGVDCLLEHGFDTESRDRHGHPPLACTPECRLTEKRCPVASRLLSADANPSVPGGHHGGTVLDRAIITGHKELSTLLLDAGASLDHQDWSGKTALHHAVSRNADLTRIVLSHSPDIHATTKSGETTIDMARRPIRNAIIRCFEG</sequence>
<dbReference type="Pfam" id="PF00023">
    <property type="entry name" value="Ank"/>
    <property type="match status" value="1"/>
</dbReference>
<dbReference type="PROSITE" id="PS50088">
    <property type="entry name" value="ANK_REPEAT"/>
    <property type="match status" value="2"/>
</dbReference>
<protein>
    <submittedName>
        <fullName evidence="4">Uncharacterized protein</fullName>
    </submittedName>
</protein>
<gene>
    <name evidence="4" type="ORF">CNE99_06030</name>
</gene>
<evidence type="ECO:0000256" key="1">
    <source>
        <dbReference type="ARBA" id="ARBA00022737"/>
    </source>
</evidence>
<dbReference type="EMBL" id="NTKD01000028">
    <property type="protein sequence ID" value="PDH39187.1"/>
    <property type="molecule type" value="Genomic_DNA"/>
</dbReference>
<keyword evidence="2 3" id="KW-0040">ANK repeat</keyword>
<name>A0A2A5WSH7_9GAMM</name>
<feature type="repeat" description="ANK" evidence="3">
    <location>
        <begin position="212"/>
        <end position="244"/>
    </location>
</feature>
<feature type="repeat" description="ANK" evidence="3">
    <location>
        <begin position="141"/>
        <end position="173"/>
    </location>
</feature>
<evidence type="ECO:0000256" key="2">
    <source>
        <dbReference type="ARBA" id="ARBA00023043"/>
    </source>
</evidence>
<dbReference type="Proteomes" id="UP000219327">
    <property type="component" value="Unassembled WGS sequence"/>
</dbReference>
<reference evidence="4 5" key="1">
    <citation type="submission" date="2017-08" db="EMBL/GenBank/DDBJ databases">
        <title>Fine stratification of microbial communities through a metagenomic profile of the photic zone.</title>
        <authorList>
            <person name="Haro-Moreno J.M."/>
            <person name="Lopez-Perez M."/>
            <person name="De La Torre J."/>
            <person name="Picazo A."/>
            <person name="Camacho A."/>
            <person name="Rodriguez-Valera F."/>
        </authorList>
    </citation>
    <scope>NUCLEOTIDE SEQUENCE [LARGE SCALE GENOMIC DNA]</scope>
    <source>
        <strain evidence="4">MED-G24</strain>
    </source>
</reference>
<dbReference type="PANTHER" id="PTHR24198">
    <property type="entry name" value="ANKYRIN REPEAT AND PROTEIN KINASE DOMAIN-CONTAINING PROTEIN"/>
    <property type="match status" value="1"/>
</dbReference>
<dbReference type="Gene3D" id="1.25.40.20">
    <property type="entry name" value="Ankyrin repeat-containing domain"/>
    <property type="match status" value="2"/>
</dbReference>
<dbReference type="PROSITE" id="PS50297">
    <property type="entry name" value="ANK_REP_REGION"/>
    <property type="match status" value="2"/>
</dbReference>
<organism evidence="4 5">
    <name type="scientific">OM182 bacterium MED-G24</name>
    <dbReference type="NCBI Taxonomy" id="1986255"/>
    <lineage>
        <taxon>Bacteria</taxon>
        <taxon>Pseudomonadati</taxon>
        <taxon>Pseudomonadota</taxon>
        <taxon>Gammaproteobacteria</taxon>
        <taxon>OMG group</taxon>
        <taxon>OM182 clade</taxon>
    </lineage>
</organism>
<evidence type="ECO:0000256" key="3">
    <source>
        <dbReference type="PROSITE-ProRule" id="PRU00023"/>
    </source>
</evidence>
<comment type="caution">
    <text evidence="4">The sequence shown here is derived from an EMBL/GenBank/DDBJ whole genome shotgun (WGS) entry which is preliminary data.</text>
</comment>
<evidence type="ECO:0000313" key="4">
    <source>
        <dbReference type="EMBL" id="PDH39187.1"/>
    </source>
</evidence>
<dbReference type="Pfam" id="PF12796">
    <property type="entry name" value="Ank_2"/>
    <property type="match status" value="1"/>
</dbReference>
<dbReference type="SUPFAM" id="SSF48403">
    <property type="entry name" value="Ankyrin repeat"/>
    <property type="match status" value="1"/>
</dbReference>
<dbReference type="PANTHER" id="PTHR24198:SF165">
    <property type="entry name" value="ANKYRIN REPEAT-CONTAINING PROTEIN-RELATED"/>
    <property type="match status" value="1"/>
</dbReference>
<dbReference type="SMART" id="SM00248">
    <property type="entry name" value="ANK"/>
    <property type="match status" value="4"/>
</dbReference>
<dbReference type="InterPro" id="IPR002110">
    <property type="entry name" value="Ankyrin_rpt"/>
</dbReference>
<dbReference type="AlphaFoldDB" id="A0A2A5WSH7"/>
<dbReference type="InterPro" id="IPR036770">
    <property type="entry name" value="Ankyrin_rpt-contain_sf"/>
</dbReference>
<accession>A0A2A5WSH7</accession>
<proteinExistence type="predicted"/>
<evidence type="ECO:0000313" key="5">
    <source>
        <dbReference type="Proteomes" id="UP000219327"/>
    </source>
</evidence>
<keyword evidence="1" id="KW-0677">Repeat</keyword>